<evidence type="ECO:0000256" key="5">
    <source>
        <dbReference type="ARBA" id="ARBA00023136"/>
    </source>
</evidence>
<evidence type="ECO:0000256" key="4">
    <source>
        <dbReference type="ARBA" id="ARBA00022989"/>
    </source>
</evidence>
<dbReference type="InterPro" id="IPR014108">
    <property type="entry name" value="Caa3-assmbl_CtaG"/>
</dbReference>
<dbReference type="Proteomes" id="UP000676917">
    <property type="component" value="Unassembled WGS sequence"/>
</dbReference>
<dbReference type="Pfam" id="PF09678">
    <property type="entry name" value="Caa3_CtaG"/>
    <property type="match status" value="1"/>
</dbReference>
<dbReference type="InterPro" id="IPR019108">
    <property type="entry name" value="Caa3_assmbl_CtaG-rel"/>
</dbReference>
<reference evidence="7" key="1">
    <citation type="submission" date="2021-03" db="EMBL/GenBank/DDBJ databases">
        <title>Antimicrobial resistance genes in bacteria isolated from Japanese honey, and their potential for conferring macrolide and lincosamide resistance in the American foulbrood pathogen Paenibacillus larvae.</title>
        <authorList>
            <person name="Okamoto M."/>
            <person name="Kumagai M."/>
            <person name="Kanamori H."/>
            <person name="Takamatsu D."/>
        </authorList>
    </citation>
    <scope>NUCLEOTIDE SEQUENCE</scope>
    <source>
        <strain evidence="7">J43TS3</strain>
    </source>
</reference>
<sequence>MWLNLQIFGFRALWSPYFFLFVVALGVAYYLITGPLRHKFGVVDKPTIKQYWFFYIGLFLLYIVKGSPVDLLTHIMLSAHMAQMAIYILVFPILMIKGIPKWIWERILLKPVVKPILKVLTFPLIAIVLFNGAFSFYHLPSIFDLTKSSDVAHIAIHLVLLIFGFLVWFPVMSPVEEFGPIKHPLVKIFYIFGNSVLITPACVLIIFSDVPLYAAYSSSGAWLQALALCVPGDVLNGLASTIQLSGPEMFSALSTLEDQQLGGIIMKIMQEITYGIILAKVFYAWFSPETLKIDPLPPKPIHEGS</sequence>
<dbReference type="NCBIfam" id="TIGR02737">
    <property type="entry name" value="caa3_CtaG"/>
    <property type="match status" value="1"/>
</dbReference>
<evidence type="ECO:0000256" key="2">
    <source>
        <dbReference type="ARBA" id="ARBA00022475"/>
    </source>
</evidence>
<name>A0A920C4S5_9BACI</name>
<feature type="transmembrane region" description="Helical" evidence="6">
    <location>
        <begin position="12"/>
        <end position="32"/>
    </location>
</feature>
<feature type="transmembrane region" description="Helical" evidence="6">
    <location>
        <begin position="151"/>
        <end position="169"/>
    </location>
</feature>
<dbReference type="AlphaFoldDB" id="A0A920C4S5"/>
<feature type="transmembrane region" description="Helical" evidence="6">
    <location>
        <begin position="84"/>
        <end position="104"/>
    </location>
</feature>
<keyword evidence="4 6" id="KW-1133">Transmembrane helix</keyword>
<evidence type="ECO:0000256" key="1">
    <source>
        <dbReference type="ARBA" id="ARBA00004651"/>
    </source>
</evidence>
<keyword evidence="5 6" id="KW-0472">Membrane</keyword>
<feature type="transmembrane region" description="Helical" evidence="6">
    <location>
        <begin position="52"/>
        <end position="72"/>
    </location>
</feature>
<dbReference type="GO" id="GO:0005886">
    <property type="term" value="C:plasma membrane"/>
    <property type="evidence" value="ECO:0007669"/>
    <property type="project" value="UniProtKB-SubCell"/>
</dbReference>
<comment type="caution">
    <text evidence="7">The sequence shown here is derived from an EMBL/GenBank/DDBJ whole genome shotgun (WGS) entry which is preliminary data.</text>
</comment>
<protein>
    <submittedName>
        <fullName evidence="7">Cytochrome c oxidase assembly factor CtaG</fullName>
    </submittedName>
</protein>
<proteinExistence type="predicted"/>
<organism evidence="7 8">
    <name type="scientific">Ornithinibacillus bavariensis</name>
    <dbReference type="NCBI Taxonomy" id="545502"/>
    <lineage>
        <taxon>Bacteria</taxon>
        <taxon>Bacillati</taxon>
        <taxon>Bacillota</taxon>
        <taxon>Bacilli</taxon>
        <taxon>Bacillales</taxon>
        <taxon>Bacillaceae</taxon>
        <taxon>Ornithinibacillus</taxon>
    </lineage>
</organism>
<keyword evidence="8" id="KW-1185">Reference proteome</keyword>
<keyword evidence="3 6" id="KW-0812">Transmembrane</keyword>
<feature type="transmembrane region" description="Helical" evidence="6">
    <location>
        <begin position="189"/>
        <end position="207"/>
    </location>
</feature>
<dbReference type="RefSeq" id="WP_212919530.1">
    <property type="nucleotide sequence ID" value="NZ_BORP01000001.1"/>
</dbReference>
<evidence type="ECO:0000313" key="8">
    <source>
        <dbReference type="Proteomes" id="UP000676917"/>
    </source>
</evidence>
<evidence type="ECO:0000256" key="3">
    <source>
        <dbReference type="ARBA" id="ARBA00022692"/>
    </source>
</evidence>
<evidence type="ECO:0000256" key="6">
    <source>
        <dbReference type="SAM" id="Phobius"/>
    </source>
</evidence>
<gene>
    <name evidence="7" type="primary">ctaG</name>
    <name evidence="7" type="ORF">J43TS3_06470</name>
</gene>
<evidence type="ECO:0000313" key="7">
    <source>
        <dbReference type="EMBL" id="GIO26036.1"/>
    </source>
</evidence>
<feature type="transmembrane region" description="Helical" evidence="6">
    <location>
        <begin position="116"/>
        <end position="139"/>
    </location>
</feature>
<dbReference type="EMBL" id="BORP01000001">
    <property type="protein sequence ID" value="GIO26036.1"/>
    <property type="molecule type" value="Genomic_DNA"/>
</dbReference>
<accession>A0A920C4S5</accession>
<keyword evidence="2" id="KW-1003">Cell membrane</keyword>
<comment type="subcellular location">
    <subcellularLocation>
        <location evidence="1">Cell membrane</location>
        <topology evidence="1">Multi-pass membrane protein</topology>
    </subcellularLocation>
</comment>